<dbReference type="Gene3D" id="3.40.50.2300">
    <property type="match status" value="1"/>
</dbReference>
<evidence type="ECO:0000259" key="5">
    <source>
        <dbReference type="PROSITE" id="PS51832"/>
    </source>
</evidence>
<dbReference type="CDD" id="cd00077">
    <property type="entry name" value="HDc"/>
    <property type="match status" value="1"/>
</dbReference>
<proteinExistence type="predicted"/>
<dbReference type="SMART" id="SM00448">
    <property type="entry name" value="REC"/>
    <property type="match status" value="1"/>
</dbReference>
<name>A0A173ZR23_9CLOT</name>
<dbReference type="InterPro" id="IPR037522">
    <property type="entry name" value="HD_GYP_dom"/>
</dbReference>
<dbReference type="GO" id="GO:0000160">
    <property type="term" value="P:phosphorelay signal transduction system"/>
    <property type="evidence" value="ECO:0007669"/>
    <property type="project" value="InterPro"/>
</dbReference>
<evidence type="ECO:0000313" key="6">
    <source>
        <dbReference type="EMBL" id="CUN78477.1"/>
    </source>
</evidence>
<evidence type="ECO:0000256" key="3">
    <source>
        <dbReference type="PROSITE-ProRule" id="PRU00169"/>
    </source>
</evidence>
<keyword evidence="3" id="KW-0597">Phosphoprotein</keyword>
<dbReference type="SUPFAM" id="SSF52172">
    <property type="entry name" value="CheY-like"/>
    <property type="match status" value="1"/>
</dbReference>
<dbReference type="Gene3D" id="1.10.3210.10">
    <property type="entry name" value="Hypothetical protein af1432"/>
    <property type="match status" value="1"/>
</dbReference>
<dbReference type="Pfam" id="PF13487">
    <property type="entry name" value="HD_5"/>
    <property type="match status" value="1"/>
</dbReference>
<gene>
    <name evidence="6" type="primary">rpfG3</name>
    <name evidence="6" type="ORF">ERS852470_00708</name>
</gene>
<feature type="domain" description="HD-GYP" evidence="5">
    <location>
        <begin position="139"/>
        <end position="350"/>
    </location>
</feature>
<dbReference type="PROSITE" id="PS51832">
    <property type="entry name" value="HD_GYP"/>
    <property type="match status" value="1"/>
</dbReference>
<accession>A0A173ZR23</accession>
<evidence type="ECO:0000259" key="4">
    <source>
        <dbReference type="PROSITE" id="PS50110"/>
    </source>
</evidence>
<sequence length="350" mass="40551">MKNHILVINNNLEDIEKIKNILGKVYRITIVKSTQKALEVVKDDTPDLVLVDISLIRISEDEFIKIIKKNKKLYKIPIIFIAASLRYKDEELNMELGAIDFLRKPIESEIMLKIIKLNLELKNYIKDFEYRIHERNNRIEDLKNALILSLYELVECRDSHTGEHVKRTAKYVEILTEELVKEGIFKEILTKEYVKDMIRTALLHDIGKIGIDDATLLKAGSLDSDEFEFMKLHTTLGAKALQKIIDEIKEENKFLNIAKDMAHYHHEKWDGTGYPKGLSKLDIPLCARIMAVGDVYDALTTMRPYKEAFSHEKTVEIILKGKGTSFDPNIIEVFEKIHIKLEVEKEAMNK</sequence>
<dbReference type="PROSITE" id="PS50110">
    <property type="entry name" value="RESPONSE_REGULATORY"/>
    <property type="match status" value="1"/>
</dbReference>
<dbReference type="Pfam" id="PF00072">
    <property type="entry name" value="Response_reg"/>
    <property type="match status" value="1"/>
</dbReference>
<dbReference type="InterPro" id="IPR003607">
    <property type="entry name" value="HD/PDEase_dom"/>
</dbReference>
<reference evidence="6 7" key="1">
    <citation type="submission" date="2015-09" db="EMBL/GenBank/DDBJ databases">
        <authorList>
            <consortium name="Pathogen Informatics"/>
        </authorList>
    </citation>
    <scope>NUCLEOTIDE SEQUENCE [LARGE SCALE GENOMIC DNA]</scope>
    <source>
        <strain evidence="6 7">2789STDY5834855</strain>
    </source>
</reference>
<dbReference type="InterPro" id="IPR011006">
    <property type="entry name" value="CheY-like_superfamily"/>
</dbReference>
<dbReference type="OrthoDB" id="9804747at2"/>
<dbReference type="EMBL" id="CYZV01000006">
    <property type="protein sequence ID" value="CUN78477.1"/>
    <property type="molecule type" value="Genomic_DNA"/>
</dbReference>
<dbReference type="AlphaFoldDB" id="A0A173ZR23"/>
<evidence type="ECO:0000256" key="2">
    <source>
        <dbReference type="ARBA" id="ARBA00024867"/>
    </source>
</evidence>
<comment type="function">
    <text evidence="2">May play the central regulatory role in sporulation. It may be an element of the effector pathway responsible for the activation of sporulation genes in response to nutritional stress. Spo0A may act in concert with spo0H (a sigma factor) to control the expression of some genes that are critical to the sporulation process.</text>
</comment>
<dbReference type="Proteomes" id="UP000095558">
    <property type="component" value="Unassembled WGS sequence"/>
</dbReference>
<dbReference type="SMART" id="SM00471">
    <property type="entry name" value="HDc"/>
    <property type="match status" value="1"/>
</dbReference>
<feature type="domain" description="Response regulatory" evidence="4">
    <location>
        <begin position="4"/>
        <end position="119"/>
    </location>
</feature>
<dbReference type="CDD" id="cd00156">
    <property type="entry name" value="REC"/>
    <property type="match status" value="1"/>
</dbReference>
<feature type="modified residue" description="4-aspartylphosphate" evidence="3">
    <location>
        <position position="52"/>
    </location>
</feature>
<dbReference type="PANTHER" id="PTHR45228:SF5">
    <property type="entry name" value="CYCLIC DI-GMP PHOSPHODIESTERASE VC_1348-RELATED"/>
    <property type="match status" value="1"/>
</dbReference>
<evidence type="ECO:0000256" key="1">
    <source>
        <dbReference type="ARBA" id="ARBA00018672"/>
    </source>
</evidence>
<dbReference type="InterPro" id="IPR001789">
    <property type="entry name" value="Sig_transdc_resp-reg_receiver"/>
</dbReference>
<keyword evidence="6" id="KW-0378">Hydrolase</keyword>
<dbReference type="SUPFAM" id="SSF109604">
    <property type="entry name" value="HD-domain/PDEase-like"/>
    <property type="match status" value="1"/>
</dbReference>
<organism evidence="6 7">
    <name type="scientific">Clostridium disporicum</name>
    <dbReference type="NCBI Taxonomy" id="84024"/>
    <lineage>
        <taxon>Bacteria</taxon>
        <taxon>Bacillati</taxon>
        <taxon>Bacillota</taxon>
        <taxon>Clostridia</taxon>
        <taxon>Eubacteriales</taxon>
        <taxon>Clostridiaceae</taxon>
        <taxon>Clostridium</taxon>
    </lineage>
</organism>
<dbReference type="InterPro" id="IPR052020">
    <property type="entry name" value="Cyclic_di-GMP/3'3'-cGAMP_PDE"/>
</dbReference>
<dbReference type="RefSeq" id="WP_055275471.1">
    <property type="nucleotide sequence ID" value="NZ_CYZV01000006.1"/>
</dbReference>
<evidence type="ECO:0000313" key="7">
    <source>
        <dbReference type="Proteomes" id="UP000095558"/>
    </source>
</evidence>
<protein>
    <recommendedName>
        <fullName evidence="1">Stage 0 sporulation protein A homolog</fullName>
    </recommendedName>
</protein>
<dbReference type="PANTHER" id="PTHR45228">
    <property type="entry name" value="CYCLIC DI-GMP PHOSPHODIESTERASE TM_0186-RELATED"/>
    <property type="match status" value="1"/>
</dbReference>
<dbReference type="GO" id="GO:0016787">
    <property type="term" value="F:hydrolase activity"/>
    <property type="evidence" value="ECO:0007669"/>
    <property type="project" value="UniProtKB-KW"/>
</dbReference>